<keyword evidence="5 7" id="KW-0472">Membrane</keyword>
<sequence>MDKIKVISKRVIRFKRELVLVLTPLILLPVLYSIPLKQAKCLYVFLVMVTYWCTEALPVAVTSLIPIVIFPTFGIMASSKVCPQYFADTIILFMGGVILAVAMENWNLHRRVALHILMYVGVKPTMLLLGLMLTTSILSMWMNNSATTVTMMPIANAILKTLYGDEESTDMSVSHINAGTRENLIANPVQRSFAVKGILLSIPYSASIGGIATLTGSVPNLILDGQVKRTFPNSHTLTFGSWLLFALPFMLLLLLSAWLWISILYGGLQGRYGCCHPVLNTVLTGSDCCVLSCRFAEKAVGFVFLLFVIILFTRSPKYMLGWEKIFQPKYVSDAAASTLIIILLFIFPSQKPTYKWKIDPSGMYMVPLLSWKTVQKKVPWNVLILLGGGFALAKGTEESELSVWIGDLFQPLEKISASAAVLLISLTVSVVTEFLNSSVTSAVLLPVLAKLTESCCNLCSFLYSSFAFTLPSGTPENTIAFSSRQLHVKDMVKGGIVLNVWGNILLFLAINTWGQPIFQLTRKEERVLFLNNVMGSLTSTWSSNRDLGLTSHPKNSTSNITAHPQYCTGVSA</sequence>
<feature type="transmembrane region" description="Helical" evidence="7">
    <location>
        <begin position="198"/>
        <end position="222"/>
    </location>
</feature>
<evidence type="ECO:0000256" key="2">
    <source>
        <dbReference type="ARBA" id="ARBA00006772"/>
    </source>
</evidence>
<feature type="transmembrane region" description="Helical" evidence="7">
    <location>
        <begin position="242"/>
        <end position="261"/>
    </location>
</feature>
<reference evidence="8" key="5">
    <citation type="submission" date="2025-09" db="UniProtKB">
        <authorList>
            <consortium name="Ensembl"/>
        </authorList>
    </citation>
    <scope>IDENTIFICATION</scope>
</reference>
<dbReference type="GeneTree" id="ENSGT01030000234550"/>
<name>A0A4W3J830_CALMI</name>
<evidence type="ECO:0000256" key="7">
    <source>
        <dbReference type="SAM" id="Phobius"/>
    </source>
</evidence>
<comment type="similarity">
    <text evidence="2">Belongs to the SLC13A/DASS transporter (TC 2.A.47) family. NADC subfamily.</text>
</comment>
<feature type="transmembrane region" description="Helical" evidence="7">
    <location>
        <begin position="330"/>
        <end position="347"/>
    </location>
</feature>
<dbReference type="PANTHER" id="PTHR10283">
    <property type="entry name" value="SOLUTE CARRIER FAMILY 13 MEMBER"/>
    <property type="match status" value="1"/>
</dbReference>
<feature type="transmembrane region" description="Helical" evidence="7">
    <location>
        <begin position="112"/>
        <end position="133"/>
    </location>
</feature>
<keyword evidence="6" id="KW-0406">Ion transport</keyword>
<dbReference type="GO" id="GO:0015137">
    <property type="term" value="F:citrate transmembrane transporter activity"/>
    <property type="evidence" value="ECO:0007669"/>
    <property type="project" value="TreeGrafter"/>
</dbReference>
<keyword evidence="6" id="KW-0915">Sodium</keyword>
<dbReference type="Ensembl" id="ENSCMIT00000038847.1">
    <property type="protein sequence ID" value="ENSCMIP00000038297.1"/>
    <property type="gene ID" value="ENSCMIG00000016085.1"/>
</dbReference>
<evidence type="ECO:0000256" key="3">
    <source>
        <dbReference type="ARBA" id="ARBA00022692"/>
    </source>
</evidence>
<keyword evidence="6" id="KW-0813">Transport</keyword>
<evidence type="ECO:0000256" key="6">
    <source>
        <dbReference type="ARBA" id="ARBA00023201"/>
    </source>
</evidence>
<feature type="transmembrane region" description="Helical" evidence="7">
    <location>
        <begin position="85"/>
        <end position="106"/>
    </location>
</feature>
<keyword evidence="6" id="KW-0739">Sodium transport</keyword>
<evidence type="ECO:0000256" key="5">
    <source>
        <dbReference type="ARBA" id="ARBA00023136"/>
    </source>
</evidence>
<evidence type="ECO:0000313" key="9">
    <source>
        <dbReference type="Proteomes" id="UP000314986"/>
    </source>
</evidence>
<feature type="transmembrane region" description="Helical" evidence="7">
    <location>
        <begin position="43"/>
        <end position="73"/>
    </location>
</feature>
<evidence type="ECO:0000256" key="1">
    <source>
        <dbReference type="ARBA" id="ARBA00004141"/>
    </source>
</evidence>
<keyword evidence="3 7" id="KW-0812">Transmembrane</keyword>
<reference evidence="8" key="4">
    <citation type="submission" date="2025-08" db="UniProtKB">
        <authorList>
            <consortium name="Ensembl"/>
        </authorList>
    </citation>
    <scope>IDENTIFICATION</scope>
</reference>
<accession>A0A4W3J830</accession>
<dbReference type="Proteomes" id="UP000314986">
    <property type="component" value="Unassembled WGS sequence"/>
</dbReference>
<evidence type="ECO:0000256" key="4">
    <source>
        <dbReference type="ARBA" id="ARBA00022989"/>
    </source>
</evidence>
<dbReference type="InterPro" id="IPR001898">
    <property type="entry name" value="SLC13A/DASS"/>
</dbReference>
<keyword evidence="9" id="KW-1185">Reference proteome</keyword>
<dbReference type="PANTHER" id="PTHR10283:SF62">
    <property type="entry name" value="NA(+)_DICARBOXYLATE COTRANSPORTER 3"/>
    <property type="match status" value="1"/>
</dbReference>
<reference evidence="9" key="1">
    <citation type="journal article" date="2006" name="Science">
        <title>Ancient noncoding elements conserved in the human genome.</title>
        <authorList>
            <person name="Venkatesh B."/>
            <person name="Kirkness E.F."/>
            <person name="Loh Y.H."/>
            <person name="Halpern A.L."/>
            <person name="Lee A.P."/>
            <person name="Johnson J."/>
            <person name="Dandona N."/>
            <person name="Viswanathan L.D."/>
            <person name="Tay A."/>
            <person name="Venter J.C."/>
            <person name="Strausberg R.L."/>
            <person name="Brenner S."/>
        </authorList>
    </citation>
    <scope>NUCLEOTIDE SEQUENCE [LARGE SCALE GENOMIC DNA]</scope>
</reference>
<reference evidence="9" key="2">
    <citation type="journal article" date="2007" name="PLoS Biol.">
        <title>Survey sequencing and comparative analysis of the elephant shark (Callorhinchus milii) genome.</title>
        <authorList>
            <person name="Venkatesh B."/>
            <person name="Kirkness E.F."/>
            <person name="Loh Y.H."/>
            <person name="Halpern A.L."/>
            <person name="Lee A.P."/>
            <person name="Johnson J."/>
            <person name="Dandona N."/>
            <person name="Viswanathan L.D."/>
            <person name="Tay A."/>
            <person name="Venter J.C."/>
            <person name="Strausberg R.L."/>
            <person name="Brenner S."/>
        </authorList>
    </citation>
    <scope>NUCLEOTIDE SEQUENCE [LARGE SCALE GENOMIC DNA]</scope>
</reference>
<reference evidence="9" key="3">
    <citation type="journal article" date="2014" name="Nature">
        <title>Elephant shark genome provides unique insights into gnathostome evolution.</title>
        <authorList>
            <consortium name="International Elephant Shark Genome Sequencing Consortium"/>
            <person name="Venkatesh B."/>
            <person name="Lee A.P."/>
            <person name="Ravi V."/>
            <person name="Maurya A.K."/>
            <person name="Lian M.M."/>
            <person name="Swann J.B."/>
            <person name="Ohta Y."/>
            <person name="Flajnik M.F."/>
            <person name="Sutoh Y."/>
            <person name="Kasahara M."/>
            <person name="Hoon S."/>
            <person name="Gangu V."/>
            <person name="Roy S.W."/>
            <person name="Irimia M."/>
            <person name="Korzh V."/>
            <person name="Kondrychyn I."/>
            <person name="Lim Z.W."/>
            <person name="Tay B.H."/>
            <person name="Tohari S."/>
            <person name="Kong K.W."/>
            <person name="Ho S."/>
            <person name="Lorente-Galdos B."/>
            <person name="Quilez J."/>
            <person name="Marques-Bonet T."/>
            <person name="Raney B.J."/>
            <person name="Ingham P.W."/>
            <person name="Tay A."/>
            <person name="Hillier L.W."/>
            <person name="Minx P."/>
            <person name="Boehm T."/>
            <person name="Wilson R.K."/>
            <person name="Brenner S."/>
            <person name="Warren W.C."/>
        </authorList>
    </citation>
    <scope>NUCLEOTIDE SEQUENCE [LARGE SCALE GENOMIC DNA]</scope>
</reference>
<dbReference type="AlphaFoldDB" id="A0A4W3J830"/>
<keyword evidence="4 7" id="KW-1133">Transmembrane helix</keyword>
<comment type="subcellular location">
    <subcellularLocation>
        <location evidence="1">Membrane</location>
        <topology evidence="1">Multi-pass membrane protein</topology>
    </subcellularLocation>
</comment>
<proteinExistence type="inferred from homology"/>
<evidence type="ECO:0000313" key="8">
    <source>
        <dbReference type="Ensembl" id="ENSCMIP00000038297.1"/>
    </source>
</evidence>
<dbReference type="GO" id="GO:0017153">
    <property type="term" value="F:sodium:dicarboxylate symporter activity"/>
    <property type="evidence" value="ECO:0007669"/>
    <property type="project" value="TreeGrafter"/>
</dbReference>
<organism evidence="8 9">
    <name type="scientific">Callorhinchus milii</name>
    <name type="common">Ghost shark</name>
    <dbReference type="NCBI Taxonomy" id="7868"/>
    <lineage>
        <taxon>Eukaryota</taxon>
        <taxon>Metazoa</taxon>
        <taxon>Chordata</taxon>
        <taxon>Craniata</taxon>
        <taxon>Vertebrata</taxon>
        <taxon>Chondrichthyes</taxon>
        <taxon>Holocephali</taxon>
        <taxon>Chimaeriformes</taxon>
        <taxon>Callorhinchidae</taxon>
        <taxon>Callorhinchus</taxon>
    </lineage>
</organism>
<protein>
    <submittedName>
        <fullName evidence="8">Solute carrier family 13 member 3-like</fullName>
    </submittedName>
</protein>
<feature type="transmembrane region" description="Helical" evidence="7">
    <location>
        <begin position="491"/>
        <end position="513"/>
    </location>
</feature>
<dbReference type="GO" id="GO:0015141">
    <property type="term" value="F:succinate transmembrane transporter activity"/>
    <property type="evidence" value="ECO:0007669"/>
    <property type="project" value="TreeGrafter"/>
</dbReference>
<dbReference type="GO" id="GO:0005886">
    <property type="term" value="C:plasma membrane"/>
    <property type="evidence" value="ECO:0007669"/>
    <property type="project" value="TreeGrafter"/>
</dbReference>
<dbReference type="Pfam" id="PF00939">
    <property type="entry name" value="Na_sulph_symp"/>
    <property type="match status" value="1"/>
</dbReference>
<dbReference type="InParanoid" id="A0A4W3J830"/>
<feature type="transmembrane region" description="Helical" evidence="7">
    <location>
        <begin position="299"/>
        <end position="318"/>
    </location>
</feature>